<gene>
    <name evidence="5" type="ORF">HNQ92_004930</name>
</gene>
<dbReference type="SUPFAM" id="SSF51621">
    <property type="entry name" value="Phosphoenolpyruvate/pyruvate domain"/>
    <property type="match status" value="1"/>
</dbReference>
<keyword evidence="3 5" id="KW-0456">Lyase</keyword>
<reference evidence="5 6" key="1">
    <citation type="submission" date="2020-08" db="EMBL/GenBank/DDBJ databases">
        <title>Genomic Encyclopedia of Type Strains, Phase IV (KMG-IV): sequencing the most valuable type-strain genomes for metagenomic binning, comparative biology and taxonomic classification.</title>
        <authorList>
            <person name="Goeker M."/>
        </authorList>
    </citation>
    <scope>NUCLEOTIDE SEQUENCE [LARGE SCALE GENOMIC DNA]</scope>
    <source>
        <strain evidence="5 6">DSM 105074</strain>
    </source>
</reference>
<name>A0A840U4L9_9BACT</name>
<dbReference type="AlphaFoldDB" id="A0A840U4L9"/>
<evidence type="ECO:0000313" key="5">
    <source>
        <dbReference type="EMBL" id="MBB5286769.1"/>
    </source>
</evidence>
<keyword evidence="2" id="KW-0479">Metal-binding</keyword>
<dbReference type="InterPro" id="IPR040442">
    <property type="entry name" value="Pyrv_kinase-like_dom_sf"/>
</dbReference>
<dbReference type="Proteomes" id="UP000557307">
    <property type="component" value="Unassembled WGS sequence"/>
</dbReference>
<dbReference type="InterPro" id="IPR015813">
    <property type="entry name" value="Pyrv/PenolPyrv_kinase-like_dom"/>
</dbReference>
<dbReference type="PANTHER" id="PTHR30502:SF0">
    <property type="entry name" value="PHOSPHOENOLPYRUVATE CARBOXYLASE FAMILY PROTEIN"/>
    <property type="match status" value="1"/>
</dbReference>
<dbReference type="EMBL" id="JACHGF010000011">
    <property type="protein sequence ID" value="MBB5286769.1"/>
    <property type="molecule type" value="Genomic_DNA"/>
</dbReference>
<dbReference type="PANTHER" id="PTHR30502">
    <property type="entry name" value="2-KETO-3-DEOXY-L-RHAMNONATE ALDOLASE"/>
    <property type="match status" value="1"/>
</dbReference>
<evidence type="ECO:0000259" key="4">
    <source>
        <dbReference type="Pfam" id="PF03328"/>
    </source>
</evidence>
<keyword evidence="6" id="KW-1185">Reference proteome</keyword>
<evidence type="ECO:0000256" key="3">
    <source>
        <dbReference type="ARBA" id="ARBA00023239"/>
    </source>
</evidence>
<dbReference type="GO" id="GO:0016832">
    <property type="term" value="F:aldehyde-lyase activity"/>
    <property type="evidence" value="ECO:0007669"/>
    <property type="project" value="TreeGrafter"/>
</dbReference>
<accession>A0A840U4L9</accession>
<dbReference type="GO" id="GO:0046872">
    <property type="term" value="F:metal ion binding"/>
    <property type="evidence" value="ECO:0007669"/>
    <property type="project" value="UniProtKB-KW"/>
</dbReference>
<evidence type="ECO:0000256" key="1">
    <source>
        <dbReference type="ARBA" id="ARBA00005568"/>
    </source>
</evidence>
<dbReference type="InterPro" id="IPR050251">
    <property type="entry name" value="HpcH-HpaI_aldolase"/>
</dbReference>
<organism evidence="5 6">
    <name type="scientific">Rhabdobacter roseus</name>
    <dbReference type="NCBI Taxonomy" id="1655419"/>
    <lineage>
        <taxon>Bacteria</taxon>
        <taxon>Pseudomonadati</taxon>
        <taxon>Bacteroidota</taxon>
        <taxon>Cytophagia</taxon>
        <taxon>Cytophagales</taxon>
        <taxon>Cytophagaceae</taxon>
        <taxon>Rhabdobacter</taxon>
    </lineage>
</organism>
<comment type="caution">
    <text evidence="5">The sequence shown here is derived from an EMBL/GenBank/DDBJ whole genome shotgun (WGS) entry which is preliminary data.</text>
</comment>
<comment type="similarity">
    <text evidence="1">Belongs to the HpcH/HpaI aldolase family.</text>
</comment>
<dbReference type="Pfam" id="PF03328">
    <property type="entry name" value="HpcH_HpaI"/>
    <property type="match status" value="1"/>
</dbReference>
<evidence type="ECO:0000313" key="6">
    <source>
        <dbReference type="Proteomes" id="UP000557307"/>
    </source>
</evidence>
<dbReference type="GO" id="GO:0005737">
    <property type="term" value="C:cytoplasm"/>
    <property type="evidence" value="ECO:0007669"/>
    <property type="project" value="TreeGrafter"/>
</dbReference>
<dbReference type="InterPro" id="IPR005000">
    <property type="entry name" value="Aldolase/citrate-lyase_domain"/>
</dbReference>
<feature type="domain" description="HpcH/HpaI aldolase/citrate lyase" evidence="4">
    <location>
        <begin position="22"/>
        <end position="241"/>
    </location>
</feature>
<dbReference type="Gene3D" id="3.20.20.60">
    <property type="entry name" value="Phosphoenolpyruvate-binding domains"/>
    <property type="match status" value="1"/>
</dbReference>
<sequence length="262" mass="28317">MFPNRLRQLWQTNQTVVNGWLTIPSAWTAELMAQAGFDALTIDAQHGLATDLTTILPMLQAMAASPVVPLVRVPWNDPATHMRMLDAGVAGIICPMINNRAEAEAFVQACRYPPQGYRSYGPLRAGLLGGSTYFELANQEVLTLAMIETAEGLKNIEEIAQTPTLDGFYVGPWDLSLSAGLGTMGDFRNPALLRALDRVLEVAARYGLYTGIHCNAPDVAIQMAERGFQLVTSATDTHLLRGAAAANVQSVRGTFDGRKSGI</sequence>
<evidence type="ECO:0000256" key="2">
    <source>
        <dbReference type="ARBA" id="ARBA00022723"/>
    </source>
</evidence>
<protein>
    <submittedName>
        <fullName evidence="5">4-hydroxy-2-oxoheptanedioate aldolase</fullName>
        <ecNumber evidence="5">4.1.2.52</ecNumber>
    </submittedName>
</protein>
<dbReference type="EC" id="4.1.2.52" evidence="5"/>
<proteinExistence type="inferred from homology"/>
<dbReference type="RefSeq" id="WP_184178216.1">
    <property type="nucleotide sequence ID" value="NZ_JACHGF010000011.1"/>
</dbReference>